<proteinExistence type="predicted"/>
<gene>
    <name evidence="1" type="ORF">ANN_07757</name>
</gene>
<comment type="caution">
    <text evidence="1">The sequence shown here is derived from an EMBL/GenBank/DDBJ whole genome shotgun (WGS) entry which is preliminary data.</text>
</comment>
<reference evidence="1 2" key="1">
    <citation type="journal article" date="2022" name="Allergy">
        <title>Genome assembly and annotation of Periplaneta americana reveal a comprehensive cockroach allergen profile.</title>
        <authorList>
            <person name="Wang L."/>
            <person name="Xiong Q."/>
            <person name="Saelim N."/>
            <person name="Wang L."/>
            <person name="Nong W."/>
            <person name="Wan A.T."/>
            <person name="Shi M."/>
            <person name="Liu X."/>
            <person name="Cao Q."/>
            <person name="Hui J.H.L."/>
            <person name="Sookrung N."/>
            <person name="Leung T.F."/>
            <person name="Tungtrongchitr A."/>
            <person name="Tsui S.K.W."/>
        </authorList>
    </citation>
    <scope>NUCLEOTIDE SEQUENCE [LARGE SCALE GENOMIC DNA]</scope>
    <source>
        <strain evidence="1">PWHHKU_190912</strain>
    </source>
</reference>
<evidence type="ECO:0000313" key="2">
    <source>
        <dbReference type="Proteomes" id="UP001148838"/>
    </source>
</evidence>
<organism evidence="1 2">
    <name type="scientific">Periplaneta americana</name>
    <name type="common">American cockroach</name>
    <name type="synonym">Blatta americana</name>
    <dbReference type="NCBI Taxonomy" id="6978"/>
    <lineage>
        <taxon>Eukaryota</taxon>
        <taxon>Metazoa</taxon>
        <taxon>Ecdysozoa</taxon>
        <taxon>Arthropoda</taxon>
        <taxon>Hexapoda</taxon>
        <taxon>Insecta</taxon>
        <taxon>Pterygota</taxon>
        <taxon>Neoptera</taxon>
        <taxon>Polyneoptera</taxon>
        <taxon>Dictyoptera</taxon>
        <taxon>Blattodea</taxon>
        <taxon>Blattoidea</taxon>
        <taxon>Blattidae</taxon>
        <taxon>Blattinae</taxon>
        <taxon>Periplaneta</taxon>
    </lineage>
</organism>
<name>A0ABQ8SZG8_PERAM</name>
<keyword evidence="2" id="KW-1185">Reference proteome</keyword>
<dbReference type="Gene3D" id="1.10.10.60">
    <property type="entry name" value="Homeodomain-like"/>
    <property type="match status" value="1"/>
</dbReference>
<sequence>MAGLCEGGNEPSGSLKAIYEVNILSDKEHRLYEADLSWEYGLITSTVSNVLKNKDEILSTGTFGIK</sequence>
<accession>A0ABQ8SZG8</accession>
<evidence type="ECO:0000313" key="1">
    <source>
        <dbReference type="EMBL" id="KAJ4439629.1"/>
    </source>
</evidence>
<dbReference type="Proteomes" id="UP001148838">
    <property type="component" value="Unassembled WGS sequence"/>
</dbReference>
<protein>
    <submittedName>
        <fullName evidence="1">Uncharacterized protein</fullName>
    </submittedName>
</protein>
<dbReference type="EMBL" id="JAJSOF020000017">
    <property type="protein sequence ID" value="KAJ4439629.1"/>
    <property type="molecule type" value="Genomic_DNA"/>
</dbReference>